<feature type="transmembrane region" description="Helical" evidence="1">
    <location>
        <begin position="36"/>
        <end position="59"/>
    </location>
</feature>
<evidence type="ECO:0000256" key="1">
    <source>
        <dbReference type="SAM" id="Phobius"/>
    </source>
</evidence>
<evidence type="ECO:0000313" key="4">
    <source>
        <dbReference type="Proteomes" id="UP000027129"/>
    </source>
</evidence>
<keyword evidence="4" id="KW-1185">Reference proteome</keyword>
<dbReference type="RefSeq" id="WP_035447668.1">
    <property type="nucleotide sequence ID" value="NZ_CAUFMV010000003.1"/>
</dbReference>
<dbReference type="EMBL" id="JMHU01000006">
    <property type="protein sequence ID" value="KDA46196.1"/>
    <property type="molecule type" value="Genomic_DNA"/>
</dbReference>
<accession>A0ABR4RRN2</accession>
<organism evidence="3 4">
    <name type="scientific">Ligilactobacillus animalis</name>
    <dbReference type="NCBI Taxonomy" id="1605"/>
    <lineage>
        <taxon>Bacteria</taxon>
        <taxon>Bacillati</taxon>
        <taxon>Bacillota</taxon>
        <taxon>Bacilli</taxon>
        <taxon>Lactobacillales</taxon>
        <taxon>Lactobacillaceae</taxon>
        <taxon>Ligilactobacillus</taxon>
    </lineage>
</organism>
<dbReference type="Proteomes" id="UP000027129">
    <property type="component" value="Unassembled WGS sequence"/>
</dbReference>
<keyword evidence="1" id="KW-0472">Membrane</keyword>
<reference evidence="3 4" key="1">
    <citation type="submission" date="2014-04" db="EMBL/GenBank/DDBJ databases">
        <title>Draft Genome Sequence of Lactobacillus animalis 381-IL-28.</title>
        <authorList>
            <person name="Sturino J.M."/>
            <person name="Rajendran M."/>
            <person name="Altermann E."/>
        </authorList>
    </citation>
    <scope>NUCLEOTIDE SEQUENCE [LARGE SCALE GENOMIC DNA]</scope>
    <source>
        <strain evidence="3 4">381-IL-28</strain>
    </source>
</reference>
<keyword evidence="1" id="KW-1133">Transmembrane helix</keyword>
<evidence type="ECO:0000313" key="3">
    <source>
        <dbReference type="EMBL" id="KDA46196.1"/>
    </source>
</evidence>
<dbReference type="Pfam" id="PF13240">
    <property type="entry name" value="Zn_Ribbon_1"/>
    <property type="match status" value="1"/>
</dbReference>
<comment type="caution">
    <text evidence="3">The sequence shown here is derived from an EMBL/GenBank/DDBJ whole genome shotgun (WGS) entry which is preliminary data.</text>
</comment>
<protein>
    <recommendedName>
        <fullName evidence="2">Zinc-ribbon domain-containing protein</fullName>
    </recommendedName>
</protein>
<proteinExistence type="predicted"/>
<gene>
    <name evidence="3" type="ORF">Lani381_0607</name>
</gene>
<evidence type="ECO:0000259" key="2">
    <source>
        <dbReference type="Pfam" id="PF13240"/>
    </source>
</evidence>
<sequence length="171" mass="18864">MSNCPNCGHQNPAGTTFCNNCGAQLQVYASTKKKGLSIPAIIGICVAVVVLIFGGLYMLGNNDPEYKTADKLELADIEGTWDLVGESKSGKMTDQIKINEDEITTDSGDKVEARYSSVTDDNTLIIADSNNIFTANYFELRLERRKVDGEDRVVLAVYVDSQDCWGYYVRK</sequence>
<keyword evidence="1" id="KW-0812">Transmembrane</keyword>
<dbReference type="InterPro" id="IPR026870">
    <property type="entry name" value="Zinc_ribbon_dom"/>
</dbReference>
<name>A0ABR4RRN2_9LACO</name>
<feature type="domain" description="Zinc-ribbon" evidence="2">
    <location>
        <begin position="4"/>
        <end position="25"/>
    </location>
</feature>